<organism evidence="2 3">
    <name type="scientific">Canna indica</name>
    <name type="common">Indian-shot</name>
    <dbReference type="NCBI Taxonomy" id="4628"/>
    <lineage>
        <taxon>Eukaryota</taxon>
        <taxon>Viridiplantae</taxon>
        <taxon>Streptophyta</taxon>
        <taxon>Embryophyta</taxon>
        <taxon>Tracheophyta</taxon>
        <taxon>Spermatophyta</taxon>
        <taxon>Magnoliopsida</taxon>
        <taxon>Liliopsida</taxon>
        <taxon>Zingiberales</taxon>
        <taxon>Cannaceae</taxon>
        <taxon>Canna</taxon>
    </lineage>
</organism>
<name>A0AAQ3QL04_9LILI</name>
<sequence length="107" mass="11262">MVVDYLDSMHVNNCSVKSNSQSPVVNAKVTLLAGHGFKSSGDKIDDGTMSMHVLIILSKARSWKLTAIGLCDKSPFPSKSHVPGRNAPSSPGLSPSNGLRSSNNPQG</sequence>
<reference evidence="2 3" key="1">
    <citation type="submission" date="2023-10" db="EMBL/GenBank/DDBJ databases">
        <title>Chromosome-scale genome assembly provides insights into flower coloration mechanisms of Canna indica.</title>
        <authorList>
            <person name="Li C."/>
        </authorList>
    </citation>
    <scope>NUCLEOTIDE SEQUENCE [LARGE SCALE GENOMIC DNA]</scope>
    <source>
        <tissue evidence="2">Flower</tissue>
    </source>
</reference>
<dbReference type="EMBL" id="CP136897">
    <property type="protein sequence ID" value="WOL16596.1"/>
    <property type="molecule type" value="Genomic_DNA"/>
</dbReference>
<feature type="compositionally biased region" description="Low complexity" evidence="1">
    <location>
        <begin position="86"/>
        <end position="107"/>
    </location>
</feature>
<feature type="region of interest" description="Disordered" evidence="1">
    <location>
        <begin position="74"/>
        <end position="107"/>
    </location>
</feature>
<dbReference type="AlphaFoldDB" id="A0AAQ3QL04"/>
<evidence type="ECO:0000313" key="3">
    <source>
        <dbReference type="Proteomes" id="UP001327560"/>
    </source>
</evidence>
<proteinExistence type="predicted"/>
<gene>
    <name evidence="2" type="ORF">Cni_G25383</name>
</gene>
<protein>
    <submittedName>
        <fullName evidence="2">Uncharacterized protein</fullName>
    </submittedName>
</protein>
<evidence type="ECO:0000256" key="1">
    <source>
        <dbReference type="SAM" id="MobiDB-lite"/>
    </source>
</evidence>
<accession>A0AAQ3QL04</accession>
<dbReference type="Proteomes" id="UP001327560">
    <property type="component" value="Chromosome 8"/>
</dbReference>
<keyword evidence="3" id="KW-1185">Reference proteome</keyword>
<evidence type="ECO:0000313" key="2">
    <source>
        <dbReference type="EMBL" id="WOL16596.1"/>
    </source>
</evidence>